<dbReference type="OrthoDB" id="5806674at2759"/>
<organism evidence="1 2">
    <name type="scientific">Necator americanus</name>
    <name type="common">Human hookworm</name>
    <dbReference type="NCBI Taxonomy" id="51031"/>
    <lineage>
        <taxon>Eukaryota</taxon>
        <taxon>Metazoa</taxon>
        <taxon>Ecdysozoa</taxon>
        <taxon>Nematoda</taxon>
        <taxon>Chromadorea</taxon>
        <taxon>Rhabditida</taxon>
        <taxon>Rhabditina</taxon>
        <taxon>Rhabditomorpha</taxon>
        <taxon>Strongyloidea</taxon>
        <taxon>Ancylostomatidae</taxon>
        <taxon>Bunostominae</taxon>
        <taxon>Necator</taxon>
    </lineage>
</organism>
<gene>
    <name evidence="1" type="ORF">NECAME_09159</name>
</gene>
<name>W2TH16_NECAM</name>
<keyword evidence="2" id="KW-1185">Reference proteome</keyword>
<proteinExistence type="predicted"/>
<dbReference type="KEGG" id="nai:NECAME_09159"/>
<dbReference type="AlphaFoldDB" id="W2TH16"/>
<reference evidence="2" key="1">
    <citation type="journal article" date="2014" name="Nat. Genet.">
        <title>Genome of the human hookworm Necator americanus.</title>
        <authorList>
            <person name="Tang Y.T."/>
            <person name="Gao X."/>
            <person name="Rosa B.A."/>
            <person name="Abubucker S."/>
            <person name="Hallsworth-Pepin K."/>
            <person name="Martin J."/>
            <person name="Tyagi R."/>
            <person name="Heizer E."/>
            <person name="Zhang X."/>
            <person name="Bhonagiri-Palsikar V."/>
            <person name="Minx P."/>
            <person name="Warren W.C."/>
            <person name="Wang Q."/>
            <person name="Zhan B."/>
            <person name="Hotez P.J."/>
            <person name="Sternberg P.W."/>
            <person name="Dougall A."/>
            <person name="Gaze S.T."/>
            <person name="Mulvenna J."/>
            <person name="Sotillo J."/>
            <person name="Ranganathan S."/>
            <person name="Rabelo E.M."/>
            <person name="Wilson R.K."/>
            <person name="Felgner P.L."/>
            <person name="Bethony J."/>
            <person name="Hawdon J.M."/>
            <person name="Gasser R.B."/>
            <person name="Loukas A."/>
            <person name="Mitreva M."/>
        </authorList>
    </citation>
    <scope>NUCLEOTIDE SEQUENCE [LARGE SCALE GENOMIC DNA]</scope>
</reference>
<accession>W2TH16</accession>
<evidence type="ECO:0000313" key="1">
    <source>
        <dbReference type="EMBL" id="ETN80486.1"/>
    </source>
</evidence>
<protein>
    <submittedName>
        <fullName evidence="1">Uncharacterized protein</fullName>
    </submittedName>
</protein>
<dbReference type="EMBL" id="KI659083">
    <property type="protein sequence ID" value="ETN80486.1"/>
    <property type="molecule type" value="Genomic_DNA"/>
</dbReference>
<sequence>MEKSKQEIAENSDAFSVFRFVVIRIPKTACTVGTVTDREDKYLNYKKIMTKLEEGDVEGSCYTTVRLWIQGDHYHLPVMRGWSTPMSPQDHLVDLYNALREVV</sequence>
<evidence type="ECO:0000313" key="2">
    <source>
        <dbReference type="Proteomes" id="UP000053676"/>
    </source>
</evidence>
<dbReference type="Proteomes" id="UP000053676">
    <property type="component" value="Unassembled WGS sequence"/>
</dbReference>